<organism evidence="4 5">
    <name type="scientific">Oceaniradius stylonematis</name>
    <dbReference type="NCBI Taxonomy" id="2184161"/>
    <lineage>
        <taxon>Bacteria</taxon>
        <taxon>Pseudomonadati</taxon>
        <taxon>Pseudomonadota</taxon>
        <taxon>Alphaproteobacteria</taxon>
        <taxon>Hyphomicrobiales</taxon>
        <taxon>Ahrensiaceae</taxon>
        <taxon>Oceaniradius</taxon>
    </lineage>
</organism>
<feature type="domain" description="Peptidoglycan binding-like" evidence="2">
    <location>
        <begin position="220"/>
        <end position="275"/>
    </location>
</feature>
<gene>
    <name evidence="4" type="ORF">DEM25_008575</name>
</gene>
<dbReference type="Proteomes" id="UP000246132">
    <property type="component" value="Unassembled WGS sequence"/>
</dbReference>
<reference evidence="4 5" key="1">
    <citation type="journal article" date="2018" name="Int. J. Syst. Bacteriol.">
        <title>Oceaniradius stylonemae gen. nov., sp. nov., isolated from a red alga, Stylonema cornu-cervi.</title>
        <authorList>
            <person name="Jeong S."/>
        </authorList>
    </citation>
    <scope>NUCLEOTIDE SEQUENCE [LARGE SCALE GENOMIC DNA]</scope>
    <source>
        <strain evidence="4 5">StC1</strain>
    </source>
</reference>
<dbReference type="InterPro" id="IPR036365">
    <property type="entry name" value="PGBD-like_sf"/>
</dbReference>
<evidence type="ECO:0000259" key="3">
    <source>
        <dbReference type="Pfam" id="PF11860"/>
    </source>
</evidence>
<dbReference type="RefSeq" id="WP_109768566.1">
    <property type="nucleotide sequence ID" value="NZ_JASHJQ010000001.1"/>
</dbReference>
<keyword evidence="5" id="KW-1185">Reference proteome</keyword>
<dbReference type="EMBL" id="QFWV02000004">
    <property type="protein sequence ID" value="RKF07784.1"/>
    <property type="molecule type" value="Genomic_DNA"/>
</dbReference>
<feature type="domain" description="N-acetylmuramidase" evidence="3">
    <location>
        <begin position="22"/>
        <end position="194"/>
    </location>
</feature>
<dbReference type="Pfam" id="PF01471">
    <property type="entry name" value="PG_binding_1"/>
    <property type="match status" value="1"/>
</dbReference>
<evidence type="ECO:0000313" key="5">
    <source>
        <dbReference type="Proteomes" id="UP000246132"/>
    </source>
</evidence>
<feature type="region of interest" description="Disordered" evidence="1">
    <location>
        <begin position="193"/>
        <end position="216"/>
    </location>
</feature>
<name>A0A3A8AM98_9HYPH</name>
<accession>A0A3A8AM98</accession>
<dbReference type="AlphaFoldDB" id="A0A3A8AM98"/>
<dbReference type="InterPro" id="IPR002477">
    <property type="entry name" value="Peptidoglycan-bd-like"/>
</dbReference>
<dbReference type="SUPFAM" id="SSF53955">
    <property type="entry name" value="Lysozyme-like"/>
    <property type="match status" value="1"/>
</dbReference>
<dbReference type="InterPro" id="IPR036366">
    <property type="entry name" value="PGBDSf"/>
</dbReference>
<evidence type="ECO:0000313" key="4">
    <source>
        <dbReference type="EMBL" id="RKF07784.1"/>
    </source>
</evidence>
<proteinExistence type="predicted"/>
<protein>
    <submittedName>
        <fullName evidence="4">DUF3380 domain-containing protein</fullName>
    </submittedName>
</protein>
<dbReference type="Pfam" id="PF11860">
    <property type="entry name" value="Muramidase"/>
    <property type="match status" value="1"/>
</dbReference>
<evidence type="ECO:0000256" key="1">
    <source>
        <dbReference type="SAM" id="MobiDB-lite"/>
    </source>
</evidence>
<sequence length="305" mass="33384">MAAFSDETLQIIERVARDNGIEPAALKAVAEVESGGRAFAYVGGRKEPLIRFEGHYFDRLVGEHRRAEARSAGLASPRAGAVKNPRGQAGRWQMLERAARIDRAAALQSVSWGIGQVMGAHWKHLGFGSPEALAREARSGIEGQVRLMLRFIHANRLTSLLHARDWAGFARRYNGPAYAKNRYDVRLAAAHARHRDGRPSSVPATSKRGRKGTLLRRGDRGDAVRDMQRMLTAAGHPLRADGVFGLRTEAALRAFQSRHGLAIDGIYGPASRAALSDALPKFGSWRGLLTFVARLVAAWSGLRRS</sequence>
<dbReference type="InterPro" id="IPR024408">
    <property type="entry name" value="Muramidase"/>
</dbReference>
<dbReference type="Gene3D" id="1.10.101.10">
    <property type="entry name" value="PGBD-like superfamily/PGBD"/>
    <property type="match status" value="1"/>
</dbReference>
<evidence type="ECO:0000259" key="2">
    <source>
        <dbReference type="Pfam" id="PF01471"/>
    </source>
</evidence>
<dbReference type="InterPro" id="IPR023346">
    <property type="entry name" value="Lysozyme-like_dom_sf"/>
</dbReference>
<comment type="caution">
    <text evidence="4">The sequence shown here is derived from an EMBL/GenBank/DDBJ whole genome shotgun (WGS) entry which is preliminary data.</text>
</comment>
<dbReference type="OrthoDB" id="1523598at2"/>
<dbReference type="SUPFAM" id="SSF47090">
    <property type="entry name" value="PGBD-like"/>
    <property type="match status" value="1"/>
</dbReference>